<feature type="domain" description="Myb-like DNA-binding" evidence="2">
    <location>
        <begin position="86"/>
        <end position="132"/>
    </location>
</feature>
<dbReference type="STRING" id="985895.E4ZRT7"/>
<dbReference type="InParanoid" id="E4ZRT7"/>
<dbReference type="InterPro" id="IPR054505">
    <property type="entry name" value="Myb_DNA-bind_8"/>
</dbReference>
<dbReference type="VEuPathDB" id="FungiDB:LEMA_P036080.1"/>
<feature type="domain" description="Myb-like DNA-binding" evidence="2">
    <location>
        <begin position="32"/>
        <end position="78"/>
    </location>
</feature>
<feature type="compositionally biased region" description="Polar residues" evidence="1">
    <location>
        <begin position="143"/>
        <end position="169"/>
    </location>
</feature>
<dbReference type="OrthoDB" id="3944408at2759"/>
<dbReference type="AlphaFoldDB" id="E4ZRT7"/>
<keyword evidence="4" id="KW-1185">Reference proteome</keyword>
<gene>
    <name evidence="3" type="ORF">LEMA_P036080.1</name>
</gene>
<proteinExistence type="predicted"/>
<evidence type="ECO:0000313" key="3">
    <source>
        <dbReference type="EMBL" id="CBX93934.1"/>
    </source>
</evidence>
<accession>E4ZRT7</accession>
<name>E4ZRT7_LEPMJ</name>
<evidence type="ECO:0000313" key="4">
    <source>
        <dbReference type="Proteomes" id="UP000002668"/>
    </source>
</evidence>
<protein>
    <submittedName>
        <fullName evidence="3">Predicted protein</fullName>
    </submittedName>
</protein>
<reference evidence="4" key="1">
    <citation type="journal article" date="2011" name="Nat. Commun.">
        <title>Effector diversification within compartments of the Leptosphaeria maculans genome affected by Repeat-Induced Point mutations.</title>
        <authorList>
            <person name="Rouxel T."/>
            <person name="Grandaubert J."/>
            <person name="Hane J.K."/>
            <person name="Hoede C."/>
            <person name="van de Wouw A.P."/>
            <person name="Couloux A."/>
            <person name="Dominguez V."/>
            <person name="Anthouard V."/>
            <person name="Bally P."/>
            <person name="Bourras S."/>
            <person name="Cozijnsen A.J."/>
            <person name="Ciuffetti L.M."/>
            <person name="Degrave A."/>
            <person name="Dilmaghani A."/>
            <person name="Duret L."/>
            <person name="Fudal I."/>
            <person name="Goodwin S.B."/>
            <person name="Gout L."/>
            <person name="Glaser N."/>
            <person name="Linglin J."/>
            <person name="Kema G.H.J."/>
            <person name="Lapalu N."/>
            <person name="Lawrence C.B."/>
            <person name="May K."/>
            <person name="Meyer M."/>
            <person name="Ollivier B."/>
            <person name="Poulain J."/>
            <person name="Schoch C.L."/>
            <person name="Simon A."/>
            <person name="Spatafora J.W."/>
            <person name="Stachowiak A."/>
            <person name="Turgeon B.G."/>
            <person name="Tyler B.M."/>
            <person name="Vincent D."/>
            <person name="Weissenbach J."/>
            <person name="Amselem J."/>
            <person name="Quesneville H."/>
            <person name="Oliver R.P."/>
            <person name="Wincker P."/>
            <person name="Balesdent M.-H."/>
            <person name="Howlett B.J."/>
        </authorList>
    </citation>
    <scope>NUCLEOTIDE SEQUENCE [LARGE SCALE GENOMIC DNA]</scope>
    <source>
        <strain evidence="4">JN3 / isolate v23.1.3 / race Av1-4-5-6-7-8</strain>
    </source>
</reference>
<evidence type="ECO:0000256" key="1">
    <source>
        <dbReference type="SAM" id="MobiDB-lite"/>
    </source>
</evidence>
<dbReference type="Pfam" id="PF22980">
    <property type="entry name" value="Myb_DNA-bind_8"/>
    <property type="match status" value="2"/>
</dbReference>
<evidence type="ECO:0000259" key="2">
    <source>
        <dbReference type="Pfam" id="PF22980"/>
    </source>
</evidence>
<feature type="region of interest" description="Disordered" evidence="1">
    <location>
        <begin position="132"/>
        <end position="267"/>
    </location>
</feature>
<organism evidence="4">
    <name type="scientific">Leptosphaeria maculans (strain JN3 / isolate v23.1.3 / race Av1-4-5-6-7-8)</name>
    <name type="common">Blackleg fungus</name>
    <name type="synonym">Phoma lingam</name>
    <dbReference type="NCBI Taxonomy" id="985895"/>
    <lineage>
        <taxon>Eukaryota</taxon>
        <taxon>Fungi</taxon>
        <taxon>Dikarya</taxon>
        <taxon>Ascomycota</taxon>
        <taxon>Pezizomycotina</taxon>
        <taxon>Dothideomycetes</taxon>
        <taxon>Pleosporomycetidae</taxon>
        <taxon>Pleosporales</taxon>
        <taxon>Pleosporineae</taxon>
        <taxon>Leptosphaeriaceae</taxon>
        <taxon>Plenodomus</taxon>
        <taxon>Plenodomus lingam/Leptosphaeria maculans species complex</taxon>
    </lineage>
</organism>
<dbReference type="HOGENOM" id="CLU_771768_0_0_1"/>
<dbReference type="EMBL" id="FP929116">
    <property type="protein sequence ID" value="CBX93934.1"/>
    <property type="molecule type" value="Genomic_DNA"/>
</dbReference>
<sequence>MLQQHVSILLAQAEKITTDLHQLLVVNMPTDSENIHFLYLILTHGGAPNINWAAVATAMDLKSGAVSKRWYRLKQSMDKGETPAASNYPFLWLCVKHDKREHQPNWPDIAHKCGTTPGAASKRYSRMKQAFEHNPPIPANDSPGKSTSTVNKTSRATPKNNKRNLSPDSGNDDEDQVPATPTPKRKRASSSKKMTPATDDEGVEIPPTKNESEDEDAPEEELPKRKKSNSVTVKPKPKPKPKGDSNGKPKLIKCETPASDADDNNGLATHEALDNTLHPDFKSKPKSKLTSNITAAYSPHTPPRIRPCVPDCTACHCLTRQLANALLSRSGQLERGERLELEEILGMIPEFGCVGRLGG</sequence>
<dbReference type="Proteomes" id="UP000002668">
    <property type="component" value="Genome"/>
</dbReference>
<dbReference type="eggNOG" id="ENOG502RM9I">
    <property type="taxonomic scope" value="Eukaryota"/>
</dbReference>